<dbReference type="OrthoDB" id="2942533at2759"/>
<dbReference type="SUPFAM" id="SSF48452">
    <property type="entry name" value="TPR-like"/>
    <property type="match status" value="1"/>
</dbReference>
<dbReference type="InParanoid" id="A0A078ALP6"/>
<dbReference type="Proteomes" id="UP000039865">
    <property type="component" value="Unassembled WGS sequence"/>
</dbReference>
<dbReference type="EMBL" id="CCKQ01011254">
    <property type="protein sequence ID" value="CDW82796.1"/>
    <property type="molecule type" value="Genomic_DNA"/>
</dbReference>
<accession>A0A078ALP6</accession>
<sequence length="300" mass="35386">MQALISNLIVQGKVIKIVKTDDKHERIAEIQCQFLRPLTLCHSSSKLYQDYHPIYYKKDPSYPLEEKNLNEYIENLKELSCYNPEILIIINKDRSNQSELYVVDQLINQIGLNQYGTMLQRQDNIIYDFSVDNFNPNKLRDMQNLDWAEDSIYQGLQCEQVEDFDKALEYYNYAIDLDPLSKDGHQAKGILLKKLERFEESEKALKEGLKLDPEDEDLEQILKEVMIINRTNQQDEENHSDRRKNGINKYEEQWEGMPISTGHLMTDIQLKHNDPIINKSHESIVKQVKKEAPKQYELEF</sequence>
<protein>
    <submittedName>
        <fullName evidence="2">Tpr repeat protein</fullName>
    </submittedName>
</protein>
<keyword evidence="1" id="KW-0802">TPR repeat</keyword>
<feature type="repeat" description="TPR" evidence="1">
    <location>
        <begin position="148"/>
        <end position="181"/>
    </location>
</feature>
<dbReference type="InterPro" id="IPR011990">
    <property type="entry name" value="TPR-like_helical_dom_sf"/>
</dbReference>
<keyword evidence="3" id="KW-1185">Reference proteome</keyword>
<dbReference type="Pfam" id="PF13181">
    <property type="entry name" value="TPR_8"/>
    <property type="match status" value="1"/>
</dbReference>
<dbReference type="AlphaFoldDB" id="A0A078ALP6"/>
<evidence type="ECO:0000313" key="2">
    <source>
        <dbReference type="EMBL" id="CDW82796.1"/>
    </source>
</evidence>
<name>A0A078ALP6_STYLE</name>
<reference evidence="2 3" key="1">
    <citation type="submission" date="2014-06" db="EMBL/GenBank/DDBJ databases">
        <authorList>
            <person name="Swart Estienne"/>
        </authorList>
    </citation>
    <scope>NUCLEOTIDE SEQUENCE [LARGE SCALE GENOMIC DNA]</scope>
    <source>
        <strain evidence="2 3">130c</strain>
    </source>
</reference>
<dbReference type="Gene3D" id="1.25.40.10">
    <property type="entry name" value="Tetratricopeptide repeat domain"/>
    <property type="match status" value="1"/>
</dbReference>
<dbReference type="SMART" id="SM00028">
    <property type="entry name" value="TPR"/>
    <property type="match status" value="2"/>
</dbReference>
<evidence type="ECO:0000256" key="1">
    <source>
        <dbReference type="PROSITE-ProRule" id="PRU00339"/>
    </source>
</evidence>
<dbReference type="PROSITE" id="PS50005">
    <property type="entry name" value="TPR"/>
    <property type="match status" value="1"/>
</dbReference>
<organism evidence="2 3">
    <name type="scientific">Stylonychia lemnae</name>
    <name type="common">Ciliate</name>
    <dbReference type="NCBI Taxonomy" id="5949"/>
    <lineage>
        <taxon>Eukaryota</taxon>
        <taxon>Sar</taxon>
        <taxon>Alveolata</taxon>
        <taxon>Ciliophora</taxon>
        <taxon>Intramacronucleata</taxon>
        <taxon>Spirotrichea</taxon>
        <taxon>Stichotrichia</taxon>
        <taxon>Sporadotrichida</taxon>
        <taxon>Oxytrichidae</taxon>
        <taxon>Stylonychinae</taxon>
        <taxon>Stylonychia</taxon>
    </lineage>
</organism>
<proteinExistence type="predicted"/>
<dbReference type="InterPro" id="IPR019734">
    <property type="entry name" value="TPR_rpt"/>
</dbReference>
<evidence type="ECO:0000313" key="3">
    <source>
        <dbReference type="Proteomes" id="UP000039865"/>
    </source>
</evidence>
<gene>
    <name evidence="2" type="primary">Contig3883.g4145</name>
    <name evidence="2" type="ORF">STYLEM_11831</name>
</gene>